<name>A0A7M1KY19_9LACT</name>
<evidence type="ECO:0000313" key="2">
    <source>
        <dbReference type="EMBL" id="QOQ79879.1"/>
    </source>
</evidence>
<keyword evidence="1" id="KW-0238">DNA-binding</keyword>
<accession>A0A7M1KY19</accession>
<dbReference type="Proteomes" id="UP000595091">
    <property type="component" value="Chromosome"/>
</dbReference>
<dbReference type="GO" id="GO:0003677">
    <property type="term" value="F:DNA binding"/>
    <property type="evidence" value="ECO:0007669"/>
    <property type="project" value="UniProtKB-KW"/>
</dbReference>
<dbReference type="AlphaFoldDB" id="A0A7M1KY19"/>
<gene>
    <name evidence="2" type="ORF">IMX20_04180</name>
</gene>
<evidence type="ECO:0000313" key="3">
    <source>
        <dbReference type="Proteomes" id="UP000595091"/>
    </source>
</evidence>
<sequence>MFIEELTLDCRVRNLALRTIKLYEDSHGTFIERSKITKLEDLKMLHVKRMIVSMQEEDYNASFIYTILKAVKVFINYFVEEDYMDFETKN</sequence>
<dbReference type="Gene3D" id="1.10.150.130">
    <property type="match status" value="1"/>
</dbReference>
<organism evidence="2 3">
    <name type="scientific">Aerococcus urinaeequi</name>
    <dbReference type="NCBI Taxonomy" id="51665"/>
    <lineage>
        <taxon>Bacteria</taxon>
        <taxon>Bacillati</taxon>
        <taxon>Bacillota</taxon>
        <taxon>Bacilli</taxon>
        <taxon>Lactobacillales</taxon>
        <taxon>Aerococcaceae</taxon>
        <taxon>Aerococcus</taxon>
    </lineage>
</organism>
<evidence type="ECO:0008006" key="4">
    <source>
        <dbReference type="Google" id="ProtNLM"/>
    </source>
</evidence>
<dbReference type="EMBL" id="CP063065">
    <property type="protein sequence ID" value="QOQ79879.1"/>
    <property type="molecule type" value="Genomic_DNA"/>
</dbReference>
<dbReference type="InterPro" id="IPR010998">
    <property type="entry name" value="Integrase_recombinase_N"/>
</dbReference>
<evidence type="ECO:0000256" key="1">
    <source>
        <dbReference type="ARBA" id="ARBA00023125"/>
    </source>
</evidence>
<proteinExistence type="predicted"/>
<dbReference type="RefSeq" id="WP_197559002.1">
    <property type="nucleotide sequence ID" value="NZ_CP063065.1"/>
</dbReference>
<reference evidence="2 3" key="1">
    <citation type="submission" date="2020-10" db="EMBL/GenBank/DDBJ databases">
        <title>Plasmid carrying two tetracycline resistance determinant.</title>
        <authorList>
            <person name="Yang Q."/>
        </authorList>
    </citation>
    <scope>NUCLEOTIDE SEQUENCE [LARGE SCALE GENOMIC DNA]</scope>
    <source>
        <strain evidence="2 3">T43</strain>
    </source>
</reference>
<protein>
    <recommendedName>
        <fullName evidence="4">Integrase</fullName>
    </recommendedName>
</protein>